<feature type="compositionally biased region" description="Basic and acidic residues" evidence="1">
    <location>
        <begin position="195"/>
        <end position="206"/>
    </location>
</feature>
<gene>
    <name evidence="2" type="ORF">PCASD_09241</name>
</gene>
<sequence>MDSGFGAVLPVAQAATKPSRPGSALAAGWREITLRTRRNEYECQQSQIFRKSCLSSSSSTSSSLLPCPTTQAIPSILQHAHSTQSLAFTDFLGRRSKTLPRAKCQYLIVDMIWIYDERPDPESPRSDSPQWGSPKSESSRSVSSPTNLISSEILEKLLQLFSDTIITLDLIFVNLFRLLNQTIKAIGKIKHLDESVASEEGTHSEDSDASGEGTHSEDSDISIEAHPSWFNLLMMGAQGLKSLQLELPFSRRSSPDLMTEAQYPEITYLEVDTTRFTKR</sequence>
<dbReference type="AlphaFoldDB" id="A0A2N5TCL4"/>
<proteinExistence type="predicted"/>
<dbReference type="Proteomes" id="UP000235392">
    <property type="component" value="Unassembled WGS sequence"/>
</dbReference>
<evidence type="ECO:0000313" key="2">
    <source>
        <dbReference type="EMBL" id="PLW23243.1"/>
    </source>
</evidence>
<feature type="compositionally biased region" description="Low complexity" evidence="1">
    <location>
        <begin position="126"/>
        <end position="144"/>
    </location>
</feature>
<comment type="caution">
    <text evidence="2">The sequence shown here is derived from an EMBL/GenBank/DDBJ whole genome shotgun (WGS) entry which is preliminary data.</text>
</comment>
<feature type="region of interest" description="Disordered" evidence="1">
    <location>
        <begin position="120"/>
        <end position="144"/>
    </location>
</feature>
<feature type="region of interest" description="Disordered" evidence="1">
    <location>
        <begin position="195"/>
        <end position="219"/>
    </location>
</feature>
<accession>A0A2N5TCL4</accession>
<protein>
    <submittedName>
        <fullName evidence="2">Uncharacterized protein</fullName>
    </submittedName>
</protein>
<reference evidence="2 3" key="1">
    <citation type="submission" date="2017-11" db="EMBL/GenBank/DDBJ databases">
        <title>De novo assembly and phasing of dikaryotic genomes from two isolates of Puccinia coronata f. sp. avenae, the causal agent of oat crown rust.</title>
        <authorList>
            <person name="Miller M.E."/>
            <person name="Zhang Y."/>
            <person name="Omidvar V."/>
            <person name="Sperschneider J."/>
            <person name="Schwessinger B."/>
            <person name="Raley C."/>
            <person name="Palmer J.M."/>
            <person name="Garnica D."/>
            <person name="Upadhyaya N."/>
            <person name="Rathjen J."/>
            <person name="Taylor J.M."/>
            <person name="Park R.F."/>
            <person name="Dodds P.N."/>
            <person name="Hirsch C.D."/>
            <person name="Kianian S.F."/>
            <person name="Figueroa M."/>
        </authorList>
    </citation>
    <scope>NUCLEOTIDE SEQUENCE [LARGE SCALE GENOMIC DNA]</scope>
    <source>
        <strain evidence="2">12SD80</strain>
    </source>
</reference>
<evidence type="ECO:0000256" key="1">
    <source>
        <dbReference type="SAM" id="MobiDB-lite"/>
    </source>
</evidence>
<dbReference type="EMBL" id="PGCI01000639">
    <property type="protein sequence ID" value="PLW23243.1"/>
    <property type="molecule type" value="Genomic_DNA"/>
</dbReference>
<name>A0A2N5TCL4_9BASI</name>
<evidence type="ECO:0000313" key="3">
    <source>
        <dbReference type="Proteomes" id="UP000235392"/>
    </source>
</evidence>
<organism evidence="2 3">
    <name type="scientific">Puccinia coronata f. sp. avenae</name>
    <dbReference type="NCBI Taxonomy" id="200324"/>
    <lineage>
        <taxon>Eukaryota</taxon>
        <taxon>Fungi</taxon>
        <taxon>Dikarya</taxon>
        <taxon>Basidiomycota</taxon>
        <taxon>Pucciniomycotina</taxon>
        <taxon>Pucciniomycetes</taxon>
        <taxon>Pucciniales</taxon>
        <taxon>Pucciniaceae</taxon>
        <taxon>Puccinia</taxon>
    </lineage>
</organism>